<dbReference type="PANTHER" id="PTHR38785:SF1">
    <property type="entry name" value="HOMOLOG OF VIRK"/>
    <property type="match status" value="1"/>
</dbReference>
<dbReference type="AlphaFoldDB" id="A0A927ZQX4"/>
<comment type="caution">
    <text evidence="1">The sequence shown here is derived from an EMBL/GenBank/DDBJ whole genome shotgun (WGS) entry which is preliminary data.</text>
</comment>
<dbReference type="PANTHER" id="PTHR38785">
    <property type="entry name" value="HOMOLOG OF VIRK"/>
    <property type="match status" value="1"/>
</dbReference>
<organism evidence="1 2">
    <name type="scientific">Selenomonas ruminantium</name>
    <dbReference type="NCBI Taxonomy" id="971"/>
    <lineage>
        <taxon>Bacteria</taxon>
        <taxon>Bacillati</taxon>
        <taxon>Bacillota</taxon>
        <taxon>Negativicutes</taxon>
        <taxon>Selenomonadales</taxon>
        <taxon>Selenomonadaceae</taxon>
        <taxon>Selenomonas</taxon>
    </lineage>
</organism>
<name>A0A927ZQX4_SELRU</name>
<dbReference type="Proteomes" id="UP000772151">
    <property type="component" value="Unassembled WGS sequence"/>
</dbReference>
<proteinExistence type="predicted"/>
<accession>A0A927ZQX4</accession>
<dbReference type="GO" id="GO:0006974">
    <property type="term" value="P:DNA damage response"/>
    <property type="evidence" value="ECO:0007669"/>
    <property type="project" value="TreeGrafter"/>
</dbReference>
<evidence type="ECO:0000313" key="2">
    <source>
        <dbReference type="Proteomes" id="UP000772151"/>
    </source>
</evidence>
<dbReference type="EMBL" id="SVCA01000008">
    <property type="protein sequence ID" value="MBE6085619.1"/>
    <property type="molecule type" value="Genomic_DNA"/>
</dbReference>
<dbReference type="InterPro" id="IPR007488">
    <property type="entry name" value="DUF535"/>
</dbReference>
<gene>
    <name evidence="1" type="ORF">E7203_09275</name>
</gene>
<sequence>MSKYADIGRKMYDLNNHREFHRYIVFRIRCAMHPKRMSKIDEFFSDDTLFDKIAKQYPFVYEIPTRAFFYNKSTFSERLEIVKQNMCFLASRLNEQDFLDLYNRNEKILWRMEENEPMQLALWYDAGQRKEGLLSICLKLGDIVIYQMIFWISRNSQGEWSLWIGAMQGPNIDNAREVIKRVTKRCHAYRTKNLILHATQEVARSLGVKHIYAVTNYGYYANNHIRRDRKLKTDFSQFWEESGGEPCADKRFYKLPMIEYRKKMEEIPARKRASYRRRFALLDEIDTAIVINMKRYRRV</sequence>
<dbReference type="RefSeq" id="WP_303669735.1">
    <property type="nucleotide sequence ID" value="NZ_SVCA01000008.1"/>
</dbReference>
<reference evidence="1" key="1">
    <citation type="submission" date="2019-04" db="EMBL/GenBank/DDBJ databases">
        <title>Evolution of Biomass-Degrading Anaerobic Consortia Revealed by Metagenomics.</title>
        <authorList>
            <person name="Peng X."/>
        </authorList>
    </citation>
    <scope>NUCLEOTIDE SEQUENCE</scope>
    <source>
        <strain evidence="1">SIG242</strain>
    </source>
</reference>
<protein>
    <submittedName>
        <fullName evidence="1">DUF535 domain-containing protein</fullName>
    </submittedName>
</protein>
<evidence type="ECO:0000313" key="1">
    <source>
        <dbReference type="EMBL" id="MBE6085619.1"/>
    </source>
</evidence>
<dbReference type="Pfam" id="PF04393">
    <property type="entry name" value="DUF535"/>
    <property type="match status" value="1"/>
</dbReference>